<organism evidence="2 3">
    <name type="scientific">Veillonella magna</name>
    <dbReference type="NCBI Taxonomy" id="464322"/>
    <lineage>
        <taxon>Bacteria</taxon>
        <taxon>Bacillati</taxon>
        <taxon>Bacillota</taxon>
        <taxon>Negativicutes</taxon>
        <taxon>Veillonellales</taxon>
        <taxon>Veillonellaceae</taxon>
        <taxon>Veillonella</taxon>
    </lineage>
</organism>
<dbReference type="RefSeq" id="WP_205088527.1">
    <property type="nucleotide sequence ID" value="NZ_JACJLA010000032.1"/>
</dbReference>
<evidence type="ECO:0000313" key="2">
    <source>
        <dbReference type="EMBL" id="MBM6913680.1"/>
    </source>
</evidence>
<comment type="caution">
    <text evidence="2">The sequence shown here is derived from an EMBL/GenBank/DDBJ whole genome shotgun (WGS) entry which is preliminary data.</text>
</comment>
<feature type="transmembrane region" description="Helical" evidence="1">
    <location>
        <begin position="194"/>
        <end position="214"/>
    </location>
</feature>
<name>A0ABS2GIY2_9FIRM</name>
<evidence type="ECO:0000313" key="3">
    <source>
        <dbReference type="Proteomes" id="UP000707138"/>
    </source>
</evidence>
<evidence type="ECO:0000256" key="1">
    <source>
        <dbReference type="SAM" id="Phobius"/>
    </source>
</evidence>
<feature type="transmembrane region" description="Helical" evidence="1">
    <location>
        <begin position="84"/>
        <end position="107"/>
    </location>
</feature>
<gene>
    <name evidence="2" type="ORF">H6A01_10225</name>
</gene>
<dbReference type="Proteomes" id="UP000707138">
    <property type="component" value="Unassembled WGS sequence"/>
</dbReference>
<keyword evidence="3" id="KW-1185">Reference proteome</keyword>
<reference evidence="2 3" key="1">
    <citation type="journal article" date="2021" name="Sci. Rep.">
        <title>The distribution of antibiotic resistance genes in chicken gut microbiota commensals.</title>
        <authorList>
            <person name="Juricova H."/>
            <person name="Matiasovicova J."/>
            <person name="Kubasova T."/>
            <person name="Cejkova D."/>
            <person name="Rychlik I."/>
        </authorList>
    </citation>
    <scope>NUCLEOTIDE SEQUENCE [LARGE SCALE GENOMIC DNA]</scope>
    <source>
        <strain evidence="2 3">An537</strain>
    </source>
</reference>
<protein>
    <recommendedName>
        <fullName evidence="4">DUF805 domain-containing protein</fullName>
    </recommendedName>
</protein>
<evidence type="ECO:0008006" key="4">
    <source>
        <dbReference type="Google" id="ProtNLM"/>
    </source>
</evidence>
<feature type="transmembrane region" description="Helical" evidence="1">
    <location>
        <begin position="33"/>
        <end position="63"/>
    </location>
</feature>
<accession>A0ABS2GIY2</accession>
<feature type="transmembrane region" description="Helical" evidence="1">
    <location>
        <begin position="144"/>
        <end position="164"/>
    </location>
</feature>
<dbReference type="EMBL" id="JACJLA010000032">
    <property type="protein sequence ID" value="MBM6913680.1"/>
    <property type="molecule type" value="Genomic_DNA"/>
</dbReference>
<sequence>MGYSGIKGQLRNRVNLFYKYLERKIKHVEGKKFWFYILTFLGLEFYTVQSFMAVTMFLLMVAINLINYRFQWFDDYESKDYFNFWAFEISQIIIWLATNILLIKWYAMIHNPVTLKVVGGLLGCSQLVLWHRKIKYSNSYFKRLIHISFMFLFGAGSEYILYAITDDNFLAVIFSGNPFGFVQSYFSGEKILEFVEFIILCVVNIYFLSLLGMIKEGNKIIK</sequence>
<proteinExistence type="predicted"/>
<keyword evidence="1" id="KW-1133">Transmembrane helix</keyword>
<keyword evidence="1" id="KW-0812">Transmembrane</keyword>
<feature type="transmembrane region" description="Helical" evidence="1">
    <location>
        <begin position="113"/>
        <end position="132"/>
    </location>
</feature>
<keyword evidence="1" id="KW-0472">Membrane</keyword>